<evidence type="ECO:0000256" key="1">
    <source>
        <dbReference type="SAM" id="MobiDB-lite"/>
    </source>
</evidence>
<feature type="compositionally biased region" description="Polar residues" evidence="1">
    <location>
        <begin position="71"/>
        <end position="84"/>
    </location>
</feature>
<accession>A0A4Y2IZ51</accession>
<name>A0A4Y2IZ51_ARAVE</name>
<evidence type="ECO:0000313" key="3">
    <source>
        <dbReference type="Proteomes" id="UP000499080"/>
    </source>
</evidence>
<feature type="region of interest" description="Disordered" evidence="1">
    <location>
        <begin position="55"/>
        <end position="84"/>
    </location>
</feature>
<gene>
    <name evidence="2" type="ORF">AVEN_40258_1</name>
</gene>
<dbReference type="EMBL" id="BGPR01108218">
    <property type="protein sequence ID" value="GBM82176.1"/>
    <property type="molecule type" value="Genomic_DNA"/>
</dbReference>
<proteinExistence type="predicted"/>
<sequence>MAESGLDFGEGRFQVRNPIRLKIRRVFGLLQVKSYVRSQPSSRWCGVKIWRSEPAQVLSSSSDRDSKLRGPSQNSPRVLLQNGT</sequence>
<dbReference type="AlphaFoldDB" id="A0A4Y2IZ51"/>
<keyword evidence="3" id="KW-1185">Reference proteome</keyword>
<organism evidence="2 3">
    <name type="scientific">Araneus ventricosus</name>
    <name type="common">Orbweaver spider</name>
    <name type="synonym">Epeira ventricosa</name>
    <dbReference type="NCBI Taxonomy" id="182803"/>
    <lineage>
        <taxon>Eukaryota</taxon>
        <taxon>Metazoa</taxon>
        <taxon>Ecdysozoa</taxon>
        <taxon>Arthropoda</taxon>
        <taxon>Chelicerata</taxon>
        <taxon>Arachnida</taxon>
        <taxon>Araneae</taxon>
        <taxon>Araneomorphae</taxon>
        <taxon>Entelegynae</taxon>
        <taxon>Araneoidea</taxon>
        <taxon>Araneidae</taxon>
        <taxon>Araneus</taxon>
    </lineage>
</organism>
<evidence type="ECO:0000313" key="2">
    <source>
        <dbReference type="EMBL" id="GBM82176.1"/>
    </source>
</evidence>
<reference evidence="2 3" key="1">
    <citation type="journal article" date="2019" name="Sci. Rep.">
        <title>Orb-weaving spider Araneus ventricosus genome elucidates the spidroin gene catalogue.</title>
        <authorList>
            <person name="Kono N."/>
            <person name="Nakamura H."/>
            <person name="Ohtoshi R."/>
            <person name="Moran D.A.P."/>
            <person name="Shinohara A."/>
            <person name="Yoshida Y."/>
            <person name="Fujiwara M."/>
            <person name="Mori M."/>
            <person name="Tomita M."/>
            <person name="Arakawa K."/>
        </authorList>
    </citation>
    <scope>NUCLEOTIDE SEQUENCE [LARGE SCALE GENOMIC DNA]</scope>
</reference>
<dbReference type="Proteomes" id="UP000499080">
    <property type="component" value="Unassembled WGS sequence"/>
</dbReference>
<comment type="caution">
    <text evidence="2">The sequence shown here is derived from an EMBL/GenBank/DDBJ whole genome shotgun (WGS) entry which is preliminary data.</text>
</comment>
<protein>
    <submittedName>
        <fullName evidence="2">Uncharacterized protein</fullName>
    </submittedName>
</protein>